<keyword evidence="3" id="KW-0677">Repeat</keyword>
<dbReference type="OrthoDB" id="434647at2759"/>
<dbReference type="InterPro" id="IPR036236">
    <property type="entry name" value="Znf_C2H2_sf"/>
</dbReference>
<dbReference type="Gene3D" id="3.30.160.60">
    <property type="entry name" value="Classic Zinc Finger"/>
    <property type="match status" value="1"/>
</dbReference>
<name>A0A4Z2J8G3_9TELE</name>
<feature type="region of interest" description="Disordered" evidence="7">
    <location>
        <begin position="103"/>
        <end position="180"/>
    </location>
</feature>
<keyword evidence="5" id="KW-0862">Zinc</keyword>
<dbReference type="Pfam" id="PF12874">
    <property type="entry name" value="zf-met"/>
    <property type="match status" value="1"/>
</dbReference>
<keyword evidence="6" id="KW-0539">Nucleus</keyword>
<dbReference type="PANTHER" id="PTHR23067">
    <property type="entry name" value="DOUBLE-STRANDED RNA-BINDING ZINC FINGER PROTEIN"/>
    <property type="match status" value="1"/>
</dbReference>
<gene>
    <name evidence="9" type="primary">ZNF385C_1</name>
    <name evidence="9" type="ORF">EYF80_003842</name>
</gene>
<evidence type="ECO:0000313" key="10">
    <source>
        <dbReference type="Proteomes" id="UP000314294"/>
    </source>
</evidence>
<evidence type="ECO:0000259" key="8">
    <source>
        <dbReference type="Pfam" id="PF12874"/>
    </source>
</evidence>
<evidence type="ECO:0000256" key="3">
    <source>
        <dbReference type="ARBA" id="ARBA00022737"/>
    </source>
</evidence>
<dbReference type="InterPro" id="IPR051845">
    <property type="entry name" value="Znf385"/>
</dbReference>
<proteinExistence type="predicted"/>
<sequence>METQKNRQRRAGEASSTGRERDRDKERDICKTSTSEAALPALMETSSMEGAGLLSDPEPADLEEKLEEIPGGSLMQTPVFEVSSVELVTLSIAQVSPCSQLSEAASDTEVPEAIEAAGPVAESGGNGDALSGKEEPQTDEDKDPKKSKAHLHCPVCKVTVNSTSQMDAHNTGKKKKKKRL</sequence>
<evidence type="ECO:0000313" key="9">
    <source>
        <dbReference type="EMBL" id="TNN85998.1"/>
    </source>
</evidence>
<dbReference type="PANTHER" id="PTHR23067:SF6">
    <property type="entry name" value="ZINC FINGER PROTEIN 385C"/>
    <property type="match status" value="1"/>
</dbReference>
<dbReference type="Proteomes" id="UP000314294">
    <property type="component" value="Unassembled WGS sequence"/>
</dbReference>
<accession>A0A4Z2J8G3</accession>
<protein>
    <submittedName>
        <fullName evidence="9">Zinc finger protein 385C</fullName>
    </submittedName>
</protein>
<keyword evidence="10" id="KW-1185">Reference proteome</keyword>
<evidence type="ECO:0000256" key="4">
    <source>
        <dbReference type="ARBA" id="ARBA00022771"/>
    </source>
</evidence>
<dbReference type="GO" id="GO:0008270">
    <property type="term" value="F:zinc ion binding"/>
    <property type="evidence" value="ECO:0007669"/>
    <property type="project" value="UniProtKB-KW"/>
</dbReference>
<comment type="caution">
    <text evidence="9">The sequence shown here is derived from an EMBL/GenBank/DDBJ whole genome shotgun (WGS) entry which is preliminary data.</text>
</comment>
<evidence type="ECO:0000256" key="2">
    <source>
        <dbReference type="ARBA" id="ARBA00022723"/>
    </source>
</evidence>
<dbReference type="EMBL" id="SRLO01000018">
    <property type="protein sequence ID" value="TNN85998.1"/>
    <property type="molecule type" value="Genomic_DNA"/>
</dbReference>
<evidence type="ECO:0000256" key="7">
    <source>
        <dbReference type="SAM" id="MobiDB-lite"/>
    </source>
</evidence>
<evidence type="ECO:0000256" key="5">
    <source>
        <dbReference type="ARBA" id="ARBA00022833"/>
    </source>
</evidence>
<feature type="compositionally biased region" description="Basic residues" evidence="7">
    <location>
        <begin position="171"/>
        <end position="180"/>
    </location>
</feature>
<keyword evidence="2" id="KW-0479">Metal-binding</keyword>
<organism evidence="9 10">
    <name type="scientific">Liparis tanakae</name>
    <name type="common">Tanaka's snailfish</name>
    <dbReference type="NCBI Taxonomy" id="230148"/>
    <lineage>
        <taxon>Eukaryota</taxon>
        <taxon>Metazoa</taxon>
        <taxon>Chordata</taxon>
        <taxon>Craniata</taxon>
        <taxon>Vertebrata</taxon>
        <taxon>Euteleostomi</taxon>
        <taxon>Actinopterygii</taxon>
        <taxon>Neopterygii</taxon>
        <taxon>Teleostei</taxon>
        <taxon>Neoteleostei</taxon>
        <taxon>Acanthomorphata</taxon>
        <taxon>Eupercaria</taxon>
        <taxon>Perciformes</taxon>
        <taxon>Cottioidei</taxon>
        <taxon>Cottales</taxon>
        <taxon>Liparidae</taxon>
        <taxon>Liparis</taxon>
    </lineage>
</organism>
<evidence type="ECO:0000256" key="6">
    <source>
        <dbReference type="ARBA" id="ARBA00023242"/>
    </source>
</evidence>
<comment type="subcellular location">
    <subcellularLocation>
        <location evidence="1">Nucleus</location>
    </subcellularLocation>
</comment>
<feature type="compositionally biased region" description="Basic and acidic residues" evidence="7">
    <location>
        <begin position="18"/>
        <end position="30"/>
    </location>
</feature>
<dbReference type="GO" id="GO:0005634">
    <property type="term" value="C:nucleus"/>
    <property type="evidence" value="ECO:0007669"/>
    <property type="project" value="UniProtKB-SubCell"/>
</dbReference>
<feature type="compositionally biased region" description="Polar residues" evidence="7">
    <location>
        <begin position="159"/>
        <end position="168"/>
    </location>
</feature>
<keyword evidence="4" id="KW-0863">Zinc-finger</keyword>
<feature type="domain" description="C2H2-type" evidence="8">
    <location>
        <begin position="151"/>
        <end position="174"/>
    </location>
</feature>
<feature type="region of interest" description="Disordered" evidence="7">
    <location>
        <begin position="1"/>
        <end position="61"/>
    </location>
</feature>
<dbReference type="InterPro" id="IPR013087">
    <property type="entry name" value="Znf_C2H2_type"/>
</dbReference>
<evidence type="ECO:0000256" key="1">
    <source>
        <dbReference type="ARBA" id="ARBA00004123"/>
    </source>
</evidence>
<dbReference type="AlphaFoldDB" id="A0A4Z2J8G3"/>
<reference evidence="9 10" key="1">
    <citation type="submission" date="2019-03" db="EMBL/GenBank/DDBJ databases">
        <title>First draft genome of Liparis tanakae, snailfish: a comprehensive survey of snailfish specific genes.</title>
        <authorList>
            <person name="Kim W."/>
            <person name="Song I."/>
            <person name="Jeong J.-H."/>
            <person name="Kim D."/>
            <person name="Kim S."/>
            <person name="Ryu S."/>
            <person name="Song J.Y."/>
            <person name="Lee S.K."/>
        </authorList>
    </citation>
    <scope>NUCLEOTIDE SEQUENCE [LARGE SCALE GENOMIC DNA]</scope>
    <source>
        <tissue evidence="9">Muscle</tissue>
    </source>
</reference>
<dbReference type="SUPFAM" id="SSF57667">
    <property type="entry name" value="beta-beta-alpha zinc fingers"/>
    <property type="match status" value="1"/>
</dbReference>